<evidence type="ECO:0000313" key="4">
    <source>
        <dbReference type="EMBL" id="SVB75375.1"/>
    </source>
</evidence>
<dbReference type="AlphaFoldDB" id="A0A382GKT1"/>
<reference evidence="4" key="1">
    <citation type="submission" date="2018-05" db="EMBL/GenBank/DDBJ databases">
        <authorList>
            <person name="Lanie J.A."/>
            <person name="Ng W.-L."/>
            <person name="Kazmierczak K.M."/>
            <person name="Andrzejewski T.M."/>
            <person name="Davidsen T.M."/>
            <person name="Wayne K.J."/>
            <person name="Tettelin H."/>
            <person name="Glass J.I."/>
            <person name="Rusch D."/>
            <person name="Podicherti R."/>
            <person name="Tsui H.-C.T."/>
            <person name="Winkler M.E."/>
        </authorList>
    </citation>
    <scope>NUCLEOTIDE SEQUENCE</scope>
</reference>
<dbReference type="SUPFAM" id="SSF53649">
    <property type="entry name" value="Alkaline phosphatase-like"/>
    <property type="match status" value="1"/>
</dbReference>
<protein>
    <recommendedName>
        <fullName evidence="3">Sulfatase N-terminal domain-containing protein</fullName>
    </recommendedName>
</protein>
<evidence type="ECO:0000259" key="3">
    <source>
        <dbReference type="Pfam" id="PF00884"/>
    </source>
</evidence>
<evidence type="ECO:0000256" key="1">
    <source>
        <dbReference type="ARBA" id="ARBA00008779"/>
    </source>
</evidence>
<dbReference type="InterPro" id="IPR000917">
    <property type="entry name" value="Sulfatase_N"/>
</dbReference>
<dbReference type="PANTHER" id="PTHR42693:SF53">
    <property type="entry name" value="ENDO-4-O-SULFATASE"/>
    <property type="match status" value="1"/>
</dbReference>
<dbReference type="InterPro" id="IPR050738">
    <property type="entry name" value="Sulfatase"/>
</dbReference>
<dbReference type="PANTHER" id="PTHR42693">
    <property type="entry name" value="ARYLSULFATASE FAMILY MEMBER"/>
    <property type="match status" value="1"/>
</dbReference>
<comment type="similarity">
    <text evidence="1">Belongs to the sulfatase family.</text>
</comment>
<accession>A0A382GKT1</accession>
<dbReference type="Gene3D" id="3.40.720.10">
    <property type="entry name" value="Alkaline Phosphatase, subunit A"/>
    <property type="match status" value="1"/>
</dbReference>
<sequence>VDELGLKERTVIVFTGDNGSASPGTLNGEPYPKGKGRQADWGAHVPFIVRAPFLSRGGIVSRDLIDFTDLYPTFLDLAGVTPPKTLKLDGKSFVPSLRGDEDPFKKRSWIYSQIGDFRMIRDWYHIVDNKGAFHNLLKDPRQERKVSPQDKIAPGRRQRLQMILDRFPQNAPAPFPEFEAKHP</sequence>
<organism evidence="4">
    <name type="scientific">marine metagenome</name>
    <dbReference type="NCBI Taxonomy" id="408172"/>
    <lineage>
        <taxon>unclassified sequences</taxon>
        <taxon>metagenomes</taxon>
        <taxon>ecological metagenomes</taxon>
    </lineage>
</organism>
<evidence type="ECO:0000256" key="2">
    <source>
        <dbReference type="ARBA" id="ARBA00022801"/>
    </source>
</evidence>
<dbReference type="EMBL" id="UINC01055929">
    <property type="protein sequence ID" value="SVB75375.1"/>
    <property type="molecule type" value="Genomic_DNA"/>
</dbReference>
<proteinExistence type="inferred from homology"/>
<dbReference type="GO" id="GO:0004065">
    <property type="term" value="F:arylsulfatase activity"/>
    <property type="evidence" value="ECO:0007669"/>
    <property type="project" value="TreeGrafter"/>
</dbReference>
<keyword evidence="2" id="KW-0378">Hydrolase</keyword>
<name>A0A382GKT1_9ZZZZ</name>
<feature type="non-terminal residue" evidence="4">
    <location>
        <position position="1"/>
    </location>
</feature>
<gene>
    <name evidence="4" type="ORF">METZ01_LOCUS228229</name>
</gene>
<feature type="domain" description="Sulfatase N-terminal" evidence="3">
    <location>
        <begin position="2"/>
        <end position="80"/>
    </location>
</feature>
<dbReference type="Pfam" id="PF00884">
    <property type="entry name" value="Sulfatase"/>
    <property type="match status" value="1"/>
</dbReference>
<dbReference type="InterPro" id="IPR017850">
    <property type="entry name" value="Alkaline_phosphatase_core_sf"/>
</dbReference>